<feature type="transmembrane region" description="Helical" evidence="1">
    <location>
        <begin position="113"/>
        <end position="140"/>
    </location>
</feature>
<dbReference type="Proteomes" id="UP001597417">
    <property type="component" value="Unassembled WGS sequence"/>
</dbReference>
<protein>
    <submittedName>
        <fullName evidence="3">Sensor domain-containing protein</fullName>
    </submittedName>
</protein>
<dbReference type="EMBL" id="JBHUKR010000018">
    <property type="protein sequence ID" value="MFD2420406.1"/>
    <property type="molecule type" value="Genomic_DNA"/>
</dbReference>
<dbReference type="Pfam" id="PF13796">
    <property type="entry name" value="Sensor"/>
    <property type="match status" value="1"/>
</dbReference>
<evidence type="ECO:0000259" key="2">
    <source>
        <dbReference type="Pfam" id="PF13796"/>
    </source>
</evidence>
<name>A0ABW5FZW8_9PSEU</name>
<keyword evidence="4" id="KW-1185">Reference proteome</keyword>
<dbReference type="InterPro" id="IPR025828">
    <property type="entry name" value="Put_sensor_dom"/>
</dbReference>
<evidence type="ECO:0000313" key="3">
    <source>
        <dbReference type="EMBL" id="MFD2420406.1"/>
    </source>
</evidence>
<feature type="transmembrane region" description="Helical" evidence="1">
    <location>
        <begin position="21"/>
        <end position="39"/>
    </location>
</feature>
<keyword evidence="1" id="KW-1133">Transmembrane helix</keyword>
<reference evidence="4" key="1">
    <citation type="journal article" date="2019" name="Int. J. Syst. Evol. Microbiol.">
        <title>The Global Catalogue of Microorganisms (GCM) 10K type strain sequencing project: providing services to taxonomists for standard genome sequencing and annotation.</title>
        <authorList>
            <consortium name="The Broad Institute Genomics Platform"/>
            <consortium name="The Broad Institute Genome Sequencing Center for Infectious Disease"/>
            <person name="Wu L."/>
            <person name="Ma J."/>
        </authorList>
    </citation>
    <scope>NUCLEOTIDE SEQUENCE [LARGE SCALE GENOMIC DNA]</scope>
    <source>
        <strain evidence="4">CGMCC 4.7645</strain>
    </source>
</reference>
<keyword evidence="1" id="KW-0812">Transmembrane</keyword>
<feature type="transmembrane region" description="Helical" evidence="1">
    <location>
        <begin position="45"/>
        <end position="65"/>
    </location>
</feature>
<feature type="transmembrane region" description="Helical" evidence="1">
    <location>
        <begin position="173"/>
        <end position="194"/>
    </location>
</feature>
<comment type="caution">
    <text evidence="3">The sequence shown here is derived from an EMBL/GenBank/DDBJ whole genome shotgun (WGS) entry which is preliminary data.</text>
</comment>
<gene>
    <name evidence="3" type="ORF">ACFSXZ_29155</name>
</gene>
<feature type="domain" description="Putative sensor" evidence="2">
    <location>
        <begin position="23"/>
        <end position="206"/>
    </location>
</feature>
<dbReference type="RefSeq" id="WP_378268439.1">
    <property type="nucleotide sequence ID" value="NZ_JBHUKR010000018.1"/>
</dbReference>
<organism evidence="3 4">
    <name type="scientific">Amycolatopsis pigmentata</name>
    <dbReference type="NCBI Taxonomy" id="450801"/>
    <lineage>
        <taxon>Bacteria</taxon>
        <taxon>Bacillati</taxon>
        <taxon>Actinomycetota</taxon>
        <taxon>Actinomycetes</taxon>
        <taxon>Pseudonocardiales</taxon>
        <taxon>Pseudonocardiaceae</taxon>
        <taxon>Amycolatopsis</taxon>
    </lineage>
</organism>
<sequence length="230" mass="24790">MTSAYSERDGRRPRPSTGGSLVYLVTNLPLGIVSFTLLVTLTTVGIATVLVWVGLPVLVLTVVVVRGAASAERARVHTLLGTYIAKPYRPLPEGGWPARWKARLAEGATWRDFAYLVLLFPFGTAEFVLVVTLWSLALALTALPVYVRYLPDGAFAFEWDGARWFVVDSPVAALPWAMLGILCLGAAIALTRVLGVLHAHFARALLGPGPFARRFAEADDSGTQPFVTAA</sequence>
<proteinExistence type="predicted"/>
<evidence type="ECO:0000313" key="4">
    <source>
        <dbReference type="Proteomes" id="UP001597417"/>
    </source>
</evidence>
<accession>A0ABW5FZW8</accession>
<evidence type="ECO:0000256" key="1">
    <source>
        <dbReference type="SAM" id="Phobius"/>
    </source>
</evidence>
<keyword evidence="1" id="KW-0472">Membrane</keyword>